<dbReference type="Proteomes" id="UP001165186">
    <property type="component" value="Unassembled WGS sequence"/>
</dbReference>
<accession>A0ACB5RXG7</accession>
<gene>
    <name evidence="1" type="primary">g12779</name>
    <name evidence="1" type="ORF">NpPPO83_00012779</name>
</gene>
<evidence type="ECO:0000313" key="2">
    <source>
        <dbReference type="Proteomes" id="UP001165186"/>
    </source>
</evidence>
<keyword evidence="2" id="KW-1185">Reference proteome</keyword>
<reference evidence="1" key="1">
    <citation type="submission" date="2024-09" db="EMBL/GenBank/DDBJ databases">
        <title>Draft Genome Sequences of Neofusicoccum parvum.</title>
        <authorList>
            <person name="Ashida A."/>
            <person name="Camagna M."/>
            <person name="Tanaka A."/>
            <person name="Takemoto D."/>
        </authorList>
    </citation>
    <scope>NUCLEOTIDE SEQUENCE</scope>
    <source>
        <strain evidence="1">PPO83</strain>
    </source>
</reference>
<proteinExistence type="predicted"/>
<organism evidence="1 2">
    <name type="scientific">Neofusicoccum parvum</name>
    <dbReference type="NCBI Taxonomy" id="310453"/>
    <lineage>
        <taxon>Eukaryota</taxon>
        <taxon>Fungi</taxon>
        <taxon>Dikarya</taxon>
        <taxon>Ascomycota</taxon>
        <taxon>Pezizomycotina</taxon>
        <taxon>Dothideomycetes</taxon>
        <taxon>Dothideomycetes incertae sedis</taxon>
        <taxon>Botryosphaeriales</taxon>
        <taxon>Botryosphaeriaceae</taxon>
        <taxon>Neofusicoccum</taxon>
    </lineage>
</organism>
<sequence length="419" mass="45759">MYMPLSICTIDRGPGPVAHLQPHHGAPDSAQVHAPGYCQYRHDQTSEYHFEDLAEFSIIEEIEQRHNNHRYISGGIVIVPAPEEQGTKISTKVTISNKFPEHDVTTDKTDTGLVVHSIKPDRYSWDERACTWIDITVSVPKGTKLDALNIRSKYLSVEIQPGVDLAVDSLRVELVSGSIDSHTVIPSRRTYISPAYGSVLGSYSLLDLLDIETAAGSVNIEVVPGEADPDKLLPAVFKAHSAAGSIQARFPTEDESLLHDRDYRVYVQTEAGSISGNYVHGYKSSFESKQGSITVKLLPFRPEEPSFIRTKNEVGPSMLDLLSPLDSAEATQIANITSEFTSSAGSVRAVFPPEWEGEADVDTLVGSLRVDGKGLSVVEEGTHGPVGRWVKAVKGHGDSTVVVKSKVGSVEFLVQKEEW</sequence>
<evidence type="ECO:0000313" key="1">
    <source>
        <dbReference type="EMBL" id="GME25263.1"/>
    </source>
</evidence>
<protein>
    <submittedName>
        <fullName evidence="1">Uncharacterized protein LTHEOB_12667</fullName>
    </submittedName>
</protein>
<dbReference type="EMBL" id="BSXG01000018">
    <property type="protein sequence ID" value="GME25263.1"/>
    <property type="molecule type" value="Genomic_DNA"/>
</dbReference>
<comment type="caution">
    <text evidence="1">The sequence shown here is derived from an EMBL/GenBank/DDBJ whole genome shotgun (WGS) entry which is preliminary data.</text>
</comment>
<name>A0ACB5RXG7_9PEZI</name>